<evidence type="ECO:0000256" key="1">
    <source>
        <dbReference type="SAM" id="Phobius"/>
    </source>
</evidence>
<keyword evidence="1" id="KW-0812">Transmembrane</keyword>
<keyword evidence="1" id="KW-1133">Transmembrane helix</keyword>
<gene>
    <name evidence="2" type="ORF">ACFQ5M_08065</name>
</gene>
<comment type="caution">
    <text evidence="2">The sequence shown here is derived from an EMBL/GenBank/DDBJ whole genome shotgun (WGS) entry which is preliminary data.</text>
</comment>
<feature type="transmembrane region" description="Helical" evidence="1">
    <location>
        <begin position="169"/>
        <end position="189"/>
    </location>
</feature>
<keyword evidence="1" id="KW-0472">Membrane</keyword>
<organism evidence="2 3">
    <name type="scientific">Agrilactobacillus yilanensis</name>
    <dbReference type="NCBI Taxonomy" id="2485997"/>
    <lineage>
        <taxon>Bacteria</taxon>
        <taxon>Bacillati</taxon>
        <taxon>Bacillota</taxon>
        <taxon>Bacilli</taxon>
        <taxon>Lactobacillales</taxon>
        <taxon>Lactobacillaceae</taxon>
        <taxon>Agrilactobacillus</taxon>
    </lineage>
</organism>
<keyword evidence="3" id="KW-1185">Reference proteome</keyword>
<protein>
    <submittedName>
        <fullName evidence="2">Uncharacterized protein</fullName>
    </submittedName>
</protein>
<reference evidence="3" key="1">
    <citation type="journal article" date="2019" name="Int. J. Syst. Evol. Microbiol.">
        <title>The Global Catalogue of Microorganisms (GCM) 10K type strain sequencing project: providing services to taxonomists for standard genome sequencing and annotation.</title>
        <authorList>
            <consortium name="The Broad Institute Genomics Platform"/>
            <consortium name="The Broad Institute Genome Sequencing Center for Infectious Disease"/>
            <person name="Wu L."/>
            <person name="Ma J."/>
        </authorList>
    </citation>
    <scope>NUCLEOTIDE SEQUENCE [LARGE SCALE GENOMIC DNA]</scope>
    <source>
        <strain evidence="3">CCM 8896</strain>
    </source>
</reference>
<accession>A0ABW4J756</accession>
<dbReference type="EMBL" id="JBHTOP010000022">
    <property type="protein sequence ID" value="MFD1672047.1"/>
    <property type="molecule type" value="Genomic_DNA"/>
</dbReference>
<feature type="transmembrane region" description="Helical" evidence="1">
    <location>
        <begin position="243"/>
        <end position="267"/>
    </location>
</feature>
<evidence type="ECO:0000313" key="2">
    <source>
        <dbReference type="EMBL" id="MFD1672047.1"/>
    </source>
</evidence>
<evidence type="ECO:0000313" key="3">
    <source>
        <dbReference type="Proteomes" id="UP001597267"/>
    </source>
</evidence>
<dbReference type="Proteomes" id="UP001597267">
    <property type="component" value="Unassembled WGS sequence"/>
</dbReference>
<name>A0ABW4J756_9LACO</name>
<dbReference type="RefSeq" id="WP_125715239.1">
    <property type="nucleotide sequence ID" value="NZ_JBHTOP010000022.1"/>
</dbReference>
<feature type="transmembrane region" description="Helical" evidence="1">
    <location>
        <begin position="201"/>
        <end position="222"/>
    </location>
</feature>
<proteinExistence type="predicted"/>
<sequence length="279" mass="31199">MSGRTLKHLGTLILTFLLTFCLFVISTLCIVRMTVMQPDFTKLQLRRSGYVTYVTKSANTAIVNLGLGSGVPKTVFKSVPTKKVVTQDVAYFVDRAYAGAGIKLPAPKVRQALETKLTAYEKKADLTLTKAQKKAVDQLIDQAVNRYTNSIQIPYLNQIGRNVRQVQRYLLLTLIGVAVLGLILIFSLWRILHFNHRLWRYLAYALLANGLMLIIGPVALIYSRIIPRLAIKTQGLYQFVTTYLQAITWLFVIAGLLSLVLGLVATLSSELKRKQRLGG</sequence>
<feature type="transmembrane region" description="Helical" evidence="1">
    <location>
        <begin position="12"/>
        <end position="35"/>
    </location>
</feature>